<gene>
    <name evidence="1" type="ordered locus">CENSYa_1774</name>
</gene>
<evidence type="ECO:0000313" key="1">
    <source>
        <dbReference type="EMBL" id="ABK78384.1"/>
    </source>
</evidence>
<sequence>MSPSRVKQECPECIKHLVLSNRLGSGPVGPESGQMLHPFHVRDLACHV</sequence>
<dbReference type="HOGENOM" id="CLU_3147813_0_0_2"/>
<dbReference type="AlphaFoldDB" id="A0RYG7"/>
<dbReference type="Proteomes" id="UP000000758">
    <property type="component" value="Chromosome"/>
</dbReference>
<dbReference type="STRING" id="414004.CENSYa_1774"/>
<dbReference type="EnsemblBacteria" id="ABK78384">
    <property type="protein sequence ID" value="ABK78384"/>
    <property type="gene ID" value="CENSYa_1774"/>
</dbReference>
<keyword evidence="2" id="KW-1185">Reference proteome</keyword>
<reference evidence="1 2" key="1">
    <citation type="journal article" date="2006" name="Proc. Natl. Acad. Sci. U.S.A.">
        <title>Genomic analysis of the uncultivated marine crenarchaeote Cenarchaeum symbiosum.</title>
        <authorList>
            <person name="Hallam S.J."/>
            <person name="Konstantinidis K.T."/>
            <person name="Putnam N."/>
            <person name="Schleper C."/>
            <person name="Watanabe Y."/>
            <person name="Sugahara J."/>
            <person name="Preston C."/>
            <person name="de la Torre J."/>
            <person name="Richardson P.M."/>
            <person name="DeLong E.F."/>
        </authorList>
    </citation>
    <scope>NUCLEOTIDE SEQUENCE [LARGE SCALE GENOMIC DNA]</scope>
    <source>
        <strain evidence="2">A</strain>
    </source>
</reference>
<proteinExistence type="predicted"/>
<dbReference type="EMBL" id="DP000238">
    <property type="protein sequence ID" value="ABK78384.1"/>
    <property type="molecule type" value="Genomic_DNA"/>
</dbReference>
<organism evidence="1 2">
    <name type="scientific">Cenarchaeum symbiosum (strain A)</name>
    <dbReference type="NCBI Taxonomy" id="414004"/>
    <lineage>
        <taxon>Archaea</taxon>
        <taxon>Nitrososphaerota</taxon>
        <taxon>Candidatus Cenarchaeales</taxon>
        <taxon>Candidatus Cenarchaeaceae</taxon>
        <taxon>Candidatus Cenarchaeum</taxon>
    </lineage>
</organism>
<accession>A0RYG7</accession>
<name>A0RYG7_CENSY</name>
<evidence type="ECO:0000313" key="2">
    <source>
        <dbReference type="Proteomes" id="UP000000758"/>
    </source>
</evidence>
<protein>
    <submittedName>
        <fullName evidence="1">Uncharacterized protein</fullName>
    </submittedName>
</protein>
<dbReference type="KEGG" id="csy:CENSYa_1774"/>